<protein>
    <submittedName>
        <fullName evidence="1">Uncharacterized protein</fullName>
    </submittedName>
</protein>
<sequence>MQCEIARSVIAPIGGSMPYQLRLGFRTFIDELGVRKTPPKSVLLCYIASQMRKQQAQIDDHASIPAKRSS</sequence>
<proteinExistence type="predicted"/>
<gene>
    <name evidence="1" type="ORF">BDN71DRAFT_1451457</name>
</gene>
<accession>A0A9P6DD85</accession>
<reference evidence="1" key="1">
    <citation type="submission" date="2020-11" db="EMBL/GenBank/DDBJ databases">
        <authorList>
            <consortium name="DOE Joint Genome Institute"/>
            <person name="Ahrendt S."/>
            <person name="Riley R."/>
            <person name="Andreopoulos W."/>
            <person name="Labutti K."/>
            <person name="Pangilinan J."/>
            <person name="Ruiz-Duenas F.J."/>
            <person name="Barrasa J.M."/>
            <person name="Sanchez-Garcia M."/>
            <person name="Camarero S."/>
            <person name="Miyauchi S."/>
            <person name="Serrano A."/>
            <person name="Linde D."/>
            <person name="Babiker R."/>
            <person name="Drula E."/>
            <person name="Ayuso-Fernandez I."/>
            <person name="Pacheco R."/>
            <person name="Padilla G."/>
            <person name="Ferreira P."/>
            <person name="Barriuso J."/>
            <person name="Kellner H."/>
            <person name="Castanera R."/>
            <person name="Alfaro M."/>
            <person name="Ramirez L."/>
            <person name="Pisabarro A.G."/>
            <person name="Kuo A."/>
            <person name="Tritt A."/>
            <person name="Lipzen A."/>
            <person name="He G."/>
            <person name="Yan M."/>
            <person name="Ng V."/>
            <person name="Cullen D."/>
            <person name="Martin F."/>
            <person name="Rosso M.-N."/>
            <person name="Henrissat B."/>
            <person name="Hibbett D."/>
            <person name="Martinez A.T."/>
            <person name="Grigoriev I.V."/>
        </authorList>
    </citation>
    <scope>NUCLEOTIDE SEQUENCE</scope>
    <source>
        <strain evidence="1">ATCC 90797</strain>
    </source>
</reference>
<evidence type="ECO:0000313" key="1">
    <source>
        <dbReference type="EMBL" id="KAF9492534.1"/>
    </source>
</evidence>
<evidence type="ECO:0000313" key="2">
    <source>
        <dbReference type="Proteomes" id="UP000807025"/>
    </source>
</evidence>
<keyword evidence="2" id="KW-1185">Reference proteome</keyword>
<organism evidence="1 2">
    <name type="scientific">Pleurotus eryngii</name>
    <name type="common">Boletus of the steppes</name>
    <dbReference type="NCBI Taxonomy" id="5323"/>
    <lineage>
        <taxon>Eukaryota</taxon>
        <taxon>Fungi</taxon>
        <taxon>Dikarya</taxon>
        <taxon>Basidiomycota</taxon>
        <taxon>Agaricomycotina</taxon>
        <taxon>Agaricomycetes</taxon>
        <taxon>Agaricomycetidae</taxon>
        <taxon>Agaricales</taxon>
        <taxon>Pleurotineae</taxon>
        <taxon>Pleurotaceae</taxon>
        <taxon>Pleurotus</taxon>
    </lineage>
</organism>
<name>A0A9P6DD85_PLEER</name>
<dbReference type="AlphaFoldDB" id="A0A9P6DD85"/>
<dbReference type="EMBL" id="MU154600">
    <property type="protein sequence ID" value="KAF9492534.1"/>
    <property type="molecule type" value="Genomic_DNA"/>
</dbReference>
<dbReference type="Proteomes" id="UP000807025">
    <property type="component" value="Unassembled WGS sequence"/>
</dbReference>
<comment type="caution">
    <text evidence="1">The sequence shown here is derived from an EMBL/GenBank/DDBJ whole genome shotgun (WGS) entry which is preliminary data.</text>
</comment>